<feature type="compositionally biased region" description="Polar residues" evidence="3">
    <location>
        <begin position="51"/>
        <end position="79"/>
    </location>
</feature>
<evidence type="ECO:0000256" key="1">
    <source>
        <dbReference type="ARBA" id="ARBA00004370"/>
    </source>
</evidence>
<dbReference type="PANTHER" id="PTHR31234:SF2">
    <property type="entry name" value="OS05G0199100 PROTEIN"/>
    <property type="match status" value="1"/>
</dbReference>
<keyword evidence="4" id="KW-0812">Transmembrane</keyword>
<evidence type="ECO:0000313" key="6">
    <source>
        <dbReference type="Proteomes" id="UP001605036"/>
    </source>
</evidence>
<evidence type="ECO:0000256" key="4">
    <source>
        <dbReference type="SAM" id="Phobius"/>
    </source>
</evidence>
<keyword evidence="2 4" id="KW-0472">Membrane</keyword>
<gene>
    <name evidence="5" type="ORF">R1flu_024471</name>
</gene>
<dbReference type="EMBL" id="JBHFFA010000007">
    <property type="protein sequence ID" value="KAL2612779.1"/>
    <property type="molecule type" value="Genomic_DNA"/>
</dbReference>
<feature type="compositionally biased region" description="Polar residues" evidence="3">
    <location>
        <begin position="100"/>
        <end position="111"/>
    </location>
</feature>
<comment type="subcellular location">
    <subcellularLocation>
        <location evidence="1">Membrane</location>
    </subcellularLocation>
</comment>
<dbReference type="PANTHER" id="PTHR31234">
    <property type="entry name" value="LATE EMBRYOGENESIS ABUNDANT (LEA) HYDROXYPROLINE-RICH GLYCOPROTEIN FAMILY"/>
    <property type="match status" value="1"/>
</dbReference>
<dbReference type="AlphaFoldDB" id="A0ABD1XVG1"/>
<evidence type="ECO:0000256" key="2">
    <source>
        <dbReference type="ARBA" id="ARBA00023136"/>
    </source>
</evidence>
<keyword evidence="6" id="KW-1185">Reference proteome</keyword>
<evidence type="ECO:0000256" key="3">
    <source>
        <dbReference type="SAM" id="MobiDB-lite"/>
    </source>
</evidence>
<comment type="caution">
    <text evidence="5">The sequence shown here is derived from an EMBL/GenBank/DDBJ whole genome shotgun (WGS) entry which is preliminary data.</text>
</comment>
<keyword evidence="4" id="KW-1133">Transmembrane helix</keyword>
<feature type="transmembrane region" description="Helical" evidence="4">
    <location>
        <begin position="158"/>
        <end position="182"/>
    </location>
</feature>
<reference evidence="5 6" key="1">
    <citation type="submission" date="2024-09" db="EMBL/GenBank/DDBJ databases">
        <title>Chromosome-scale assembly of Riccia fluitans.</title>
        <authorList>
            <person name="Paukszto L."/>
            <person name="Sawicki J."/>
            <person name="Karawczyk K."/>
            <person name="Piernik-Szablinska J."/>
            <person name="Szczecinska M."/>
            <person name="Mazdziarz M."/>
        </authorList>
    </citation>
    <scope>NUCLEOTIDE SEQUENCE [LARGE SCALE GENOMIC DNA]</scope>
    <source>
        <strain evidence="5">Rf_01</strain>
        <tissue evidence="5">Aerial parts of the thallus</tissue>
    </source>
</reference>
<protein>
    <recommendedName>
        <fullName evidence="7">Late embryogenesis abundant protein LEA-2 subgroup domain-containing protein</fullName>
    </recommendedName>
</protein>
<dbReference type="Proteomes" id="UP001605036">
    <property type="component" value="Unassembled WGS sequence"/>
</dbReference>
<feature type="region of interest" description="Disordered" evidence="3">
    <location>
        <begin position="1"/>
        <end position="87"/>
    </location>
</feature>
<evidence type="ECO:0008006" key="7">
    <source>
        <dbReference type="Google" id="ProtNLM"/>
    </source>
</evidence>
<evidence type="ECO:0000313" key="5">
    <source>
        <dbReference type="EMBL" id="KAL2612779.1"/>
    </source>
</evidence>
<organism evidence="5 6">
    <name type="scientific">Riccia fluitans</name>
    <dbReference type="NCBI Taxonomy" id="41844"/>
    <lineage>
        <taxon>Eukaryota</taxon>
        <taxon>Viridiplantae</taxon>
        <taxon>Streptophyta</taxon>
        <taxon>Embryophyta</taxon>
        <taxon>Marchantiophyta</taxon>
        <taxon>Marchantiopsida</taxon>
        <taxon>Marchantiidae</taxon>
        <taxon>Marchantiales</taxon>
        <taxon>Ricciaceae</taxon>
        <taxon>Riccia</taxon>
    </lineage>
</organism>
<proteinExistence type="predicted"/>
<feature type="region of interest" description="Disordered" evidence="3">
    <location>
        <begin position="100"/>
        <end position="135"/>
    </location>
</feature>
<accession>A0ABD1XVG1</accession>
<dbReference type="GO" id="GO:0016020">
    <property type="term" value="C:membrane"/>
    <property type="evidence" value="ECO:0007669"/>
    <property type="project" value="UniProtKB-SubCell"/>
</dbReference>
<dbReference type="InterPro" id="IPR044839">
    <property type="entry name" value="NDR1-like"/>
</dbReference>
<name>A0ABD1XVG1_9MARC</name>
<sequence>MNHERRLSRYGKMRASFDSEGTSLGPSPPQSPPRSTRGGHGGHSHPMYYVQSPSRESFTFNEGDSLSQSYARSTPSGSPLASPLHHKSYGTKAHNQEVHQFNNVPGSNNPKPGSRRVLPQPANSGAPAGKKGYQPWNANTIQEEEAQMPSEKRTMSRWLIVLLAVVASLVFIFIVGLIFWLVCRPSSPVVSVKSIEFQTFLLAEGTDQSGVPTQVLTINCTTKLVFQNPSKYFGFHVSPTQMDMTYQQLHVGEGEAKKFYQKKQSTGTIVVSVHANKVPVYGAGPSLTSLFSNEQGVPLQLEINVNSRANVVWRIVRPKYTRSITCNISVDPSKNGNLKLLQKKCMPS</sequence>